<reference evidence="1 2" key="1">
    <citation type="submission" date="2017-08" db="EMBL/GenBank/DDBJ databases">
        <title>Mesorhizobium wenxinae sp. nov., a novel rhizobial species isolated from root nodules of chickpea (Cicer arietinum L.).</title>
        <authorList>
            <person name="Zhang J."/>
        </authorList>
    </citation>
    <scope>NUCLEOTIDE SEQUENCE [LARGE SCALE GENOMIC DNA]</scope>
    <source>
        <strain evidence="2">WYCCWR 10019</strain>
    </source>
</reference>
<evidence type="ECO:0000313" key="1">
    <source>
        <dbReference type="EMBL" id="PAP95440.1"/>
    </source>
</evidence>
<gene>
    <name evidence="1" type="ORF">CIT31_15690</name>
</gene>
<dbReference type="RefSeq" id="WP_095519262.1">
    <property type="nucleotide sequence ID" value="NZ_NPKH01000020.1"/>
</dbReference>
<keyword evidence="2" id="KW-1185">Reference proteome</keyword>
<accession>A0A271KIA5</accession>
<dbReference type="AlphaFoldDB" id="A0A271KIA5"/>
<comment type="caution">
    <text evidence="1">The sequence shown here is derived from an EMBL/GenBank/DDBJ whole genome shotgun (WGS) entry which is preliminary data.</text>
</comment>
<dbReference type="SUPFAM" id="SSF46955">
    <property type="entry name" value="Putative DNA-binding domain"/>
    <property type="match status" value="1"/>
</dbReference>
<sequence length="71" mass="8518">MAETRPTYLNQHELALRWRLSPRTLERWRWLKTGPHYHKLGGKIAYALADVEAYERRRRAETHSSILGSWE</sequence>
<dbReference type="OrthoDB" id="9806994at2"/>
<organism evidence="1 2">
    <name type="scientific">Mesorhizobium wenxiniae</name>
    <dbReference type="NCBI Taxonomy" id="2014805"/>
    <lineage>
        <taxon>Bacteria</taxon>
        <taxon>Pseudomonadati</taxon>
        <taxon>Pseudomonadota</taxon>
        <taxon>Alphaproteobacteria</taxon>
        <taxon>Hyphomicrobiales</taxon>
        <taxon>Phyllobacteriaceae</taxon>
        <taxon>Mesorhizobium</taxon>
    </lineage>
</organism>
<protein>
    <recommendedName>
        <fullName evidence="3">DNA-binding protein</fullName>
    </recommendedName>
</protein>
<name>A0A271KIA5_9HYPH</name>
<evidence type="ECO:0000313" key="2">
    <source>
        <dbReference type="Proteomes" id="UP000215931"/>
    </source>
</evidence>
<evidence type="ECO:0008006" key="3">
    <source>
        <dbReference type="Google" id="ProtNLM"/>
    </source>
</evidence>
<proteinExistence type="predicted"/>
<dbReference type="EMBL" id="NPKH01000020">
    <property type="protein sequence ID" value="PAP95440.1"/>
    <property type="molecule type" value="Genomic_DNA"/>
</dbReference>
<dbReference type="InterPro" id="IPR009061">
    <property type="entry name" value="DNA-bd_dom_put_sf"/>
</dbReference>
<dbReference type="Proteomes" id="UP000215931">
    <property type="component" value="Unassembled WGS sequence"/>
</dbReference>